<organism evidence="4">
    <name type="scientific">uncultured Caudovirales phage</name>
    <dbReference type="NCBI Taxonomy" id="2100421"/>
    <lineage>
        <taxon>Viruses</taxon>
        <taxon>Duplodnaviria</taxon>
        <taxon>Heunggongvirae</taxon>
        <taxon>Uroviricota</taxon>
        <taxon>Caudoviricetes</taxon>
        <taxon>Peduoviridae</taxon>
        <taxon>Maltschvirus</taxon>
        <taxon>Maltschvirus maltsch</taxon>
    </lineage>
</organism>
<dbReference type="InterPro" id="IPR050336">
    <property type="entry name" value="Chromosome_partition/occlusion"/>
</dbReference>
<dbReference type="SMART" id="SM00470">
    <property type="entry name" value="ParB"/>
    <property type="match status" value="1"/>
</dbReference>
<dbReference type="EMBL" id="LR797197">
    <property type="protein sequence ID" value="CAB4193609.1"/>
    <property type="molecule type" value="Genomic_DNA"/>
</dbReference>
<dbReference type="Pfam" id="PF02195">
    <property type="entry name" value="ParB_N"/>
    <property type="match status" value="1"/>
</dbReference>
<evidence type="ECO:0000313" key="4">
    <source>
        <dbReference type="EMBL" id="CAB4217503.1"/>
    </source>
</evidence>
<dbReference type="EMBL" id="LR797075">
    <property type="protein sequence ID" value="CAB4185561.1"/>
    <property type="molecule type" value="Genomic_DNA"/>
</dbReference>
<dbReference type="InterPro" id="IPR003115">
    <property type="entry name" value="ParB_N"/>
</dbReference>
<evidence type="ECO:0000313" key="5">
    <source>
        <dbReference type="EMBL" id="CAB5231361.1"/>
    </source>
</evidence>
<accession>A0A6J5SPY6</accession>
<gene>
    <name evidence="2" type="ORF">UFOVP1127_97</name>
    <name evidence="3" type="ORF">UFOVP1242_113</name>
    <name evidence="4" type="ORF">UFOVP1492_37</name>
    <name evidence="5" type="ORF">UFOVP1580_66</name>
</gene>
<dbReference type="GO" id="GO:0007059">
    <property type="term" value="P:chromosome segregation"/>
    <property type="evidence" value="ECO:0007669"/>
    <property type="project" value="TreeGrafter"/>
</dbReference>
<reference evidence="4" key="1">
    <citation type="submission" date="2020-05" db="EMBL/GenBank/DDBJ databases">
        <authorList>
            <person name="Chiriac C."/>
            <person name="Salcher M."/>
            <person name="Ghai R."/>
            <person name="Kavagutti S V."/>
        </authorList>
    </citation>
    <scope>NUCLEOTIDE SEQUENCE</scope>
</reference>
<feature type="domain" description="ParB-like N-terminal" evidence="1">
    <location>
        <begin position="4"/>
        <end position="91"/>
    </location>
</feature>
<dbReference type="EMBL" id="LR798430">
    <property type="protein sequence ID" value="CAB5231361.1"/>
    <property type="molecule type" value="Genomic_DNA"/>
</dbReference>
<dbReference type="Gene3D" id="3.40.50.150">
    <property type="entry name" value="Vaccinia Virus protein VP39"/>
    <property type="match status" value="1"/>
</dbReference>
<proteinExistence type="predicted"/>
<protein>
    <submittedName>
        <fullName evidence="4">ParB/Sulfiredoxin</fullName>
    </submittedName>
</protein>
<dbReference type="SUPFAM" id="SSF53335">
    <property type="entry name" value="S-adenosyl-L-methionine-dependent methyltransferases"/>
    <property type="match status" value="1"/>
</dbReference>
<name>A0A6J5SPY6_9CAUD</name>
<sequence length="483" mass="55166">MFIQEYPIDGLRPADYNPRAISEASLQDLRLSISEVGMIKPVIVTADGLIIAGHQRTKTMKKIGLENCPAFILDLKPNITDEISFNQMHNATDIEMKPGVLSVPAGTKIGWDEVRWQDIQVDLQEVQNGAIERNEIMKLITSYGPWGASVVNESGEVLISKDYAICCRILEIDLRVYRIEDAKTERVYHWFSKDYGYFSYSNLAKTTYVQTMAQPIRLRANKNNLTSYTYELYIIPYIKSIPGLRILDFGAGQMDYVQHLYKQGYNIKGFEPFFRKKGKLAIDLQTIREHVDAVCHDLRTYGLYDVVICDAVINSVDSPEAEIAVLRSISALCKPNGKIFYAGRSLYQQKQIVARAKKRCNVNDANIVFLDKENFTATFTRGFWLYQKFHSLADIHEMTQKYVADAEQYKVFNTGQKELIEDKQMTSYFYVVCDGRKNLDLETEIIPALRFEFDLMQPKGNSIGRADEIEAAYRAALKLEGSV</sequence>
<dbReference type="InterPro" id="IPR029063">
    <property type="entry name" value="SAM-dependent_MTases_sf"/>
</dbReference>
<evidence type="ECO:0000313" key="3">
    <source>
        <dbReference type="EMBL" id="CAB4193609.1"/>
    </source>
</evidence>
<dbReference type="SUPFAM" id="SSF110849">
    <property type="entry name" value="ParB/Sulfiredoxin"/>
    <property type="match status" value="1"/>
</dbReference>
<dbReference type="EMBL" id="LR797450">
    <property type="protein sequence ID" value="CAB4217503.1"/>
    <property type="molecule type" value="Genomic_DNA"/>
</dbReference>
<dbReference type="GO" id="GO:0045881">
    <property type="term" value="P:positive regulation of sporulation resulting in formation of a cellular spore"/>
    <property type="evidence" value="ECO:0007669"/>
    <property type="project" value="TreeGrafter"/>
</dbReference>
<dbReference type="Gene3D" id="3.90.1530.10">
    <property type="entry name" value="Conserved hypothetical protein from pyrococcus furiosus pfu- 392566-001, ParB domain"/>
    <property type="match status" value="1"/>
</dbReference>
<evidence type="ECO:0000259" key="1">
    <source>
        <dbReference type="SMART" id="SM00470"/>
    </source>
</evidence>
<dbReference type="InterPro" id="IPR036086">
    <property type="entry name" value="ParB/Sulfiredoxin_sf"/>
</dbReference>
<dbReference type="PANTHER" id="PTHR33375:SF1">
    <property type="entry name" value="CHROMOSOME-PARTITIONING PROTEIN PARB-RELATED"/>
    <property type="match status" value="1"/>
</dbReference>
<dbReference type="PANTHER" id="PTHR33375">
    <property type="entry name" value="CHROMOSOME-PARTITIONING PROTEIN PARB-RELATED"/>
    <property type="match status" value="1"/>
</dbReference>
<dbReference type="Pfam" id="PF13489">
    <property type="entry name" value="Methyltransf_23"/>
    <property type="match status" value="1"/>
</dbReference>
<evidence type="ECO:0000313" key="2">
    <source>
        <dbReference type="EMBL" id="CAB4185561.1"/>
    </source>
</evidence>